<keyword evidence="3 10" id="KW-0812">Transmembrane</keyword>
<keyword evidence="4" id="KW-0552">Olfaction</keyword>
<feature type="transmembrane region" description="Helical" evidence="11">
    <location>
        <begin position="688"/>
        <end position="706"/>
    </location>
</feature>
<dbReference type="CDD" id="cd15939">
    <property type="entry name" value="7tmA_OR4A-like"/>
    <property type="match status" value="1"/>
</dbReference>
<evidence type="ECO:0000256" key="1">
    <source>
        <dbReference type="ARBA" id="ARBA00004651"/>
    </source>
</evidence>
<feature type="transmembrane region" description="Helical" evidence="11">
    <location>
        <begin position="565"/>
        <end position="587"/>
    </location>
</feature>
<dbReference type="GO" id="GO:0004984">
    <property type="term" value="F:olfactory receptor activity"/>
    <property type="evidence" value="ECO:0007669"/>
    <property type="project" value="InterPro"/>
</dbReference>
<accession>A0A835NL34</accession>
<dbReference type="InterPro" id="IPR000725">
    <property type="entry name" value="Olfact_rcpt"/>
</dbReference>
<feature type="transmembrane region" description="Helical" evidence="11">
    <location>
        <begin position="263"/>
        <end position="285"/>
    </location>
</feature>
<evidence type="ECO:0000256" key="7">
    <source>
        <dbReference type="ARBA" id="ARBA00023136"/>
    </source>
</evidence>
<feature type="transmembrane region" description="Helical" evidence="11">
    <location>
        <begin position="426"/>
        <end position="448"/>
    </location>
</feature>
<dbReference type="PROSITE" id="PS00237">
    <property type="entry name" value="G_PROTEIN_RECEP_F1_1"/>
    <property type="match status" value="2"/>
</dbReference>
<dbReference type="AlphaFoldDB" id="A0A835NL34"/>
<evidence type="ECO:0000256" key="5">
    <source>
        <dbReference type="ARBA" id="ARBA00022989"/>
    </source>
</evidence>
<feature type="transmembrane region" description="Helical" evidence="11">
    <location>
        <begin position="231"/>
        <end position="251"/>
    </location>
</feature>
<feature type="transmembrane region" description="Helical" evidence="11">
    <location>
        <begin position="128"/>
        <end position="146"/>
    </location>
</feature>
<dbReference type="InterPro" id="IPR050427">
    <property type="entry name" value="Olfactory_Receptors"/>
</dbReference>
<reference evidence="13" key="1">
    <citation type="submission" date="2020-10" db="EMBL/GenBank/DDBJ databases">
        <title>Feather gene expression reveals the developmental basis of iridescence in African starlings.</title>
        <authorList>
            <person name="Rubenstein D.R."/>
        </authorList>
    </citation>
    <scope>NUCLEOTIDE SEQUENCE</scope>
    <source>
        <strain evidence="13">SS15</strain>
        <tissue evidence="13">Liver</tissue>
    </source>
</reference>
<feature type="domain" description="G-protein coupled receptors family 1 profile" evidence="12">
    <location>
        <begin position="669"/>
        <end position="847"/>
    </location>
</feature>
<comment type="similarity">
    <text evidence="10">Belongs to the G-protein coupled receptor 1 family.</text>
</comment>
<feature type="transmembrane region" description="Helical" evidence="11">
    <location>
        <begin position="532"/>
        <end position="553"/>
    </location>
</feature>
<dbReference type="FunFam" id="1.20.1070.10:FF:000007">
    <property type="entry name" value="Olfactory receptor"/>
    <property type="match status" value="2"/>
</dbReference>
<keyword evidence="6 10" id="KW-0297">G-protein coupled receptor</keyword>
<evidence type="ECO:0000256" key="4">
    <source>
        <dbReference type="ARBA" id="ARBA00022725"/>
    </source>
</evidence>
<dbReference type="Proteomes" id="UP000618051">
    <property type="component" value="Unassembled WGS sequence"/>
</dbReference>
<reference evidence="14 15" key="2">
    <citation type="journal article" date="2021" name="J. Hered.">
        <title>Feather Gene Expression Elucidates the Developmental Basis of Plumage Iridescence in African Starlings.</title>
        <authorList>
            <person name="Rubenstein D.R."/>
            <person name="Corvelo A."/>
            <person name="MacManes M.D."/>
            <person name="Maia R."/>
            <person name="Narzisi G."/>
            <person name="Rousaki A."/>
            <person name="Vandenabeele P."/>
            <person name="Shawkey M.D."/>
            <person name="Solomon J."/>
        </authorList>
    </citation>
    <scope>NUCLEOTIDE SEQUENCE [LARGE SCALE GENOMIC DNA]</scope>
    <source>
        <strain evidence="14">SS15</strain>
    </source>
</reference>
<evidence type="ECO:0000256" key="10">
    <source>
        <dbReference type="RuleBase" id="RU000688"/>
    </source>
</evidence>
<dbReference type="PRINTS" id="PR00245">
    <property type="entry name" value="OLFACTORYR"/>
</dbReference>
<dbReference type="SUPFAM" id="SSF81321">
    <property type="entry name" value="Family A G protein-coupled receptor-like"/>
    <property type="match status" value="3"/>
</dbReference>
<keyword evidence="4" id="KW-0716">Sensory transduction</keyword>
<reference evidence="14" key="3">
    <citation type="submission" date="2022-01" db="EMBL/GenBank/DDBJ databases">
        <authorList>
            <person name="Rubenstein D.R."/>
        </authorList>
    </citation>
    <scope>NUCLEOTIDE SEQUENCE</scope>
    <source>
        <strain evidence="14">SS15</strain>
        <tissue evidence="14">Liver</tissue>
    </source>
</reference>
<dbReference type="PANTHER" id="PTHR48002">
    <property type="entry name" value="OLFACTORY RECEPTOR"/>
    <property type="match status" value="1"/>
</dbReference>
<evidence type="ECO:0000313" key="15">
    <source>
        <dbReference type="Proteomes" id="UP000618051"/>
    </source>
</evidence>
<evidence type="ECO:0000256" key="11">
    <source>
        <dbReference type="SAM" id="Phobius"/>
    </source>
</evidence>
<dbReference type="OrthoDB" id="9845816at2759"/>
<keyword evidence="8 10" id="KW-0675">Receptor</keyword>
<dbReference type="InterPro" id="IPR000276">
    <property type="entry name" value="GPCR_Rhodpsn"/>
</dbReference>
<dbReference type="FunFam" id="1.20.1070.10:FF:000015">
    <property type="entry name" value="Olfactory receptor"/>
    <property type="match status" value="1"/>
</dbReference>
<evidence type="ECO:0000259" key="12">
    <source>
        <dbReference type="PROSITE" id="PS50262"/>
    </source>
</evidence>
<feature type="transmembrane region" description="Helical" evidence="11">
    <location>
        <begin position="387"/>
        <end position="406"/>
    </location>
</feature>
<dbReference type="EMBL" id="JADDUC020000021">
    <property type="protein sequence ID" value="KAI1232749.1"/>
    <property type="molecule type" value="Genomic_DNA"/>
</dbReference>
<evidence type="ECO:0000313" key="13">
    <source>
        <dbReference type="EMBL" id="KAG0116624.1"/>
    </source>
</evidence>
<keyword evidence="2" id="KW-1003">Cell membrane</keyword>
<feature type="domain" description="G-protein coupled receptors family 1 profile" evidence="12">
    <location>
        <begin position="67"/>
        <end position="313"/>
    </location>
</feature>
<keyword evidence="9 10" id="KW-0807">Transducer</keyword>
<evidence type="ECO:0000313" key="14">
    <source>
        <dbReference type="EMBL" id="KAI1232749.1"/>
    </source>
</evidence>
<dbReference type="PRINTS" id="PR00237">
    <property type="entry name" value="GPCRRHODOPSN"/>
</dbReference>
<evidence type="ECO:0000256" key="6">
    <source>
        <dbReference type="ARBA" id="ARBA00023040"/>
    </source>
</evidence>
<feature type="transmembrane region" description="Helical" evidence="11">
    <location>
        <begin position="468"/>
        <end position="486"/>
    </location>
</feature>
<gene>
    <name evidence="14" type="ORF">IHE44_0006590</name>
    <name evidence="13" type="ORF">IHE44_003859</name>
</gene>
<sequence length="847" mass="93688">MDHGEEHRKSHSLFSFIYHIPLDRLNSCLQDTFKMLCTAHCPVDWQEKLQQHEGIHPPEPLREPRVAGNLIVLTVTRSRHLSSPMYFFLCHLSFVDICYSSVTAPQMISGFLVENNTISFAGCIGQLFGVHFFGCTEIFILTAMAYDRCVAICRPLHYPALMSRRLCSCMVGVSWAGGFLHSTLQTLPIALLPFCGPNRVTHYFCDVHPLLHLACADTRAEGLAAVANSGVISLSCFLILVTSYGVILASLRGQTLSGWHKALSTCGSHITVVILFFGPTTFVYIRPSSDLSKDRSVAVFYTLITPMLNPLIYTLQNGEVKAAMRKLCRRKDNFSRVTEFILVGLSDTRELQLLFFTLFLLAYTMVLLGNLLIIVTVRTDPKLFSPMYFLLCNLSFIDICYTSVTIPRVLVALLSGHKAIAFEGCMAQLFFLHFVGSSEMFLLTVMAFDRYTAICRPLHYTAIMARGACWALVAACWLGGFTHSIVQTVLTLQLPFCGPNTIHSFFCDVPPVVRLACTDTALTEWLMASNSGLISLGCFLVLVASYALILAKVRARLSQGHWKALSTCASHVMVVTLLFMPCIFTYLRPAGALPTNKYVCVIYTIFSPMMNPLIYTLRSSEVKESIDKMQRVNLSTVSEFVFVGLSDAPEIRLLLFVLFLLIYLATMAGNITLLIAISTDSHLHSPMYFFLGSLSLLDLLCPTITVPKMLGALLLEHKEISFSGCLFQHFSLIAVVGTEICLLTVMAYDRYVAVCHPLRYLSIMSTKLCAQLATGTWATGLLNSLLHTSLVFTLSFCGPNKIQQYYCDIPPVLALSCSSTHSRELVILLVAGVLGSAVGTASPHSPA</sequence>
<keyword evidence="15" id="KW-1185">Reference proteome</keyword>
<proteinExistence type="inferred from homology"/>
<protein>
    <recommendedName>
        <fullName evidence="12">G-protein coupled receptors family 1 profile domain-containing protein</fullName>
    </recommendedName>
</protein>
<evidence type="ECO:0000256" key="9">
    <source>
        <dbReference type="ARBA" id="ARBA00023224"/>
    </source>
</evidence>
<dbReference type="Gene3D" id="1.20.1070.10">
    <property type="entry name" value="Rhodopsin 7-helix transmembrane proteins"/>
    <property type="match status" value="3"/>
</dbReference>
<comment type="subcellular location">
    <subcellularLocation>
        <location evidence="1">Cell membrane</location>
        <topology evidence="1">Multi-pass membrane protein</topology>
    </subcellularLocation>
</comment>
<feature type="transmembrane region" description="Helical" evidence="11">
    <location>
        <begin position="353"/>
        <end position="375"/>
    </location>
</feature>
<dbReference type="PROSITE" id="PS50262">
    <property type="entry name" value="G_PROTEIN_RECEP_F1_2"/>
    <property type="match status" value="3"/>
</dbReference>
<name>A0A835NL34_9PASS</name>
<keyword evidence="7 11" id="KW-0472">Membrane</keyword>
<dbReference type="GO" id="GO:0005886">
    <property type="term" value="C:plasma membrane"/>
    <property type="evidence" value="ECO:0007669"/>
    <property type="project" value="UniProtKB-SubCell"/>
</dbReference>
<feature type="transmembrane region" description="Helical" evidence="11">
    <location>
        <begin position="86"/>
        <end position="108"/>
    </location>
</feature>
<feature type="transmembrane region" description="Helical" evidence="11">
    <location>
        <begin position="726"/>
        <end position="748"/>
    </location>
</feature>
<feature type="domain" description="G-protein coupled receptors family 1 profile" evidence="12">
    <location>
        <begin position="369"/>
        <end position="615"/>
    </location>
</feature>
<dbReference type="Pfam" id="PF13853">
    <property type="entry name" value="7tm_4"/>
    <property type="match status" value="3"/>
</dbReference>
<dbReference type="GO" id="GO:0004930">
    <property type="term" value="F:G protein-coupled receptor activity"/>
    <property type="evidence" value="ECO:0007669"/>
    <property type="project" value="UniProtKB-KW"/>
</dbReference>
<comment type="caution">
    <text evidence="13">The sequence shown here is derived from an EMBL/GenBank/DDBJ whole genome shotgun (WGS) entry which is preliminary data.</text>
</comment>
<dbReference type="EMBL" id="JADDUC010000166">
    <property type="protein sequence ID" value="KAG0116624.1"/>
    <property type="molecule type" value="Genomic_DNA"/>
</dbReference>
<dbReference type="InterPro" id="IPR017452">
    <property type="entry name" value="GPCR_Rhodpsn_7TM"/>
</dbReference>
<evidence type="ECO:0000256" key="2">
    <source>
        <dbReference type="ARBA" id="ARBA00022475"/>
    </source>
</evidence>
<organism evidence="13">
    <name type="scientific">Lamprotornis superbus</name>
    <dbReference type="NCBI Taxonomy" id="245042"/>
    <lineage>
        <taxon>Eukaryota</taxon>
        <taxon>Metazoa</taxon>
        <taxon>Chordata</taxon>
        <taxon>Craniata</taxon>
        <taxon>Vertebrata</taxon>
        <taxon>Euteleostomi</taxon>
        <taxon>Archelosauria</taxon>
        <taxon>Archosauria</taxon>
        <taxon>Dinosauria</taxon>
        <taxon>Saurischia</taxon>
        <taxon>Theropoda</taxon>
        <taxon>Coelurosauria</taxon>
        <taxon>Aves</taxon>
        <taxon>Neognathae</taxon>
        <taxon>Neoaves</taxon>
        <taxon>Telluraves</taxon>
        <taxon>Australaves</taxon>
        <taxon>Passeriformes</taxon>
        <taxon>Sturnidae</taxon>
        <taxon>Lamprotornis</taxon>
    </lineage>
</organism>
<feature type="transmembrane region" description="Helical" evidence="11">
    <location>
        <begin position="653"/>
        <end position="676"/>
    </location>
</feature>
<evidence type="ECO:0000256" key="3">
    <source>
        <dbReference type="ARBA" id="ARBA00022692"/>
    </source>
</evidence>
<evidence type="ECO:0000256" key="8">
    <source>
        <dbReference type="ARBA" id="ARBA00023170"/>
    </source>
</evidence>
<keyword evidence="5 11" id="KW-1133">Transmembrane helix</keyword>